<comment type="caution">
    <text evidence="2">The sequence shown here is derived from an EMBL/GenBank/DDBJ whole genome shotgun (WGS) entry which is preliminary data.</text>
</comment>
<protein>
    <submittedName>
        <fullName evidence="2">Uma2 family endonuclease</fullName>
    </submittedName>
</protein>
<feature type="domain" description="Putative restriction endonuclease" evidence="1">
    <location>
        <begin position="38"/>
        <end position="202"/>
    </location>
</feature>
<dbReference type="CDD" id="cd06260">
    <property type="entry name" value="DUF820-like"/>
    <property type="match status" value="1"/>
</dbReference>
<dbReference type="EMBL" id="BAAAWD010000019">
    <property type="protein sequence ID" value="GAA3032850.1"/>
    <property type="molecule type" value="Genomic_DNA"/>
</dbReference>
<keyword evidence="3" id="KW-1185">Reference proteome</keyword>
<reference evidence="3" key="1">
    <citation type="journal article" date="2019" name="Int. J. Syst. Evol. Microbiol.">
        <title>The Global Catalogue of Microorganisms (GCM) 10K type strain sequencing project: providing services to taxonomists for standard genome sequencing and annotation.</title>
        <authorList>
            <consortium name="The Broad Institute Genomics Platform"/>
            <consortium name="The Broad Institute Genome Sequencing Center for Infectious Disease"/>
            <person name="Wu L."/>
            <person name="Ma J."/>
        </authorList>
    </citation>
    <scope>NUCLEOTIDE SEQUENCE [LARGE SCALE GENOMIC DNA]</scope>
    <source>
        <strain evidence="3">JCM 3106</strain>
    </source>
</reference>
<accession>A0ABP6LA73</accession>
<dbReference type="SUPFAM" id="SSF52980">
    <property type="entry name" value="Restriction endonuclease-like"/>
    <property type="match status" value="1"/>
</dbReference>
<evidence type="ECO:0000313" key="3">
    <source>
        <dbReference type="Proteomes" id="UP001499930"/>
    </source>
</evidence>
<evidence type="ECO:0000259" key="1">
    <source>
        <dbReference type="Pfam" id="PF05685"/>
    </source>
</evidence>
<proteinExistence type="predicted"/>
<dbReference type="GO" id="GO:0004519">
    <property type="term" value="F:endonuclease activity"/>
    <property type="evidence" value="ECO:0007669"/>
    <property type="project" value="UniProtKB-KW"/>
</dbReference>
<evidence type="ECO:0000313" key="2">
    <source>
        <dbReference type="EMBL" id="GAA3032850.1"/>
    </source>
</evidence>
<dbReference type="InterPro" id="IPR012296">
    <property type="entry name" value="Nuclease_put_TT1808"/>
</dbReference>
<keyword evidence="2" id="KW-0255">Endonuclease</keyword>
<sequence>MTPSDNVPGCRRRRFSDGSRFPEWFYPGPAGGWTADMLDDLPADAPRHVELIDGSLIMRPPQTAFHMFMLRVFERGLLPPEHLAVVREMTVTLGIRQRPEPDIMVVSRSALTNLRTTSFRPEDVHLVVEVVSPESLERDRTTKPVKYSGAGIRHLWRVEQENDRPVVYTFELEPAVRAYVPTGIHRDRLTTDIGFPVDIDLDLSSFIGP</sequence>
<dbReference type="PANTHER" id="PTHR35400:SF3">
    <property type="entry name" value="SLL1072 PROTEIN"/>
    <property type="match status" value="1"/>
</dbReference>
<dbReference type="InterPro" id="IPR008538">
    <property type="entry name" value="Uma2"/>
</dbReference>
<dbReference type="InterPro" id="IPR011335">
    <property type="entry name" value="Restrct_endonuc-II-like"/>
</dbReference>
<dbReference type="Gene3D" id="3.90.1570.10">
    <property type="entry name" value="tt1808, chain A"/>
    <property type="match status" value="1"/>
</dbReference>
<keyword evidence="2" id="KW-0378">Hydrolase</keyword>
<organism evidence="2 3">
    <name type="scientific">Streptosporangium longisporum</name>
    <dbReference type="NCBI Taxonomy" id="46187"/>
    <lineage>
        <taxon>Bacteria</taxon>
        <taxon>Bacillati</taxon>
        <taxon>Actinomycetota</taxon>
        <taxon>Actinomycetes</taxon>
        <taxon>Streptosporangiales</taxon>
        <taxon>Streptosporangiaceae</taxon>
        <taxon>Streptosporangium</taxon>
    </lineage>
</organism>
<keyword evidence="2" id="KW-0540">Nuclease</keyword>
<dbReference type="Pfam" id="PF05685">
    <property type="entry name" value="Uma2"/>
    <property type="match status" value="1"/>
</dbReference>
<dbReference type="Proteomes" id="UP001499930">
    <property type="component" value="Unassembled WGS sequence"/>
</dbReference>
<name>A0ABP6LA73_9ACTN</name>
<gene>
    <name evidence="2" type="ORF">GCM10017559_70210</name>
</gene>
<dbReference type="PANTHER" id="PTHR35400">
    <property type="entry name" value="SLR1083 PROTEIN"/>
    <property type="match status" value="1"/>
</dbReference>